<dbReference type="RefSeq" id="WP_285971451.1">
    <property type="nucleotide sequence ID" value="NZ_CP127294.1"/>
</dbReference>
<name>A0A9Y2IKB4_9PSEU</name>
<dbReference type="AlphaFoldDB" id="A0A9Y2IKB4"/>
<keyword evidence="2" id="KW-1185">Reference proteome</keyword>
<sequence>MSVLFPRLLPRQAQALYDQYKSLTIEELEQQVALRHDSAVYAATGGDRVREKDLEKLRQTIVVAAREAGFPGRSTTNDRTDFDRKVAELLHRTLGLAPAEAAARDIWAFLALVVLPDISFWRFEKRTDERFLAKDLTRHVFGRLWWRAHLVHDPDGAKPYAALRILGEAAFDQIYARRRSLGGSPQLVRSILRVWHEIDTAGVNETDLLKDFLKRLLRLGAFMSFETLEDEQLAIEVRRAARDSLHAFTADRGPRHALS</sequence>
<protein>
    <submittedName>
        <fullName evidence="1">DUF6339 family protein</fullName>
    </submittedName>
</protein>
<dbReference type="Pfam" id="PF19866">
    <property type="entry name" value="DUF6339"/>
    <property type="match status" value="1"/>
</dbReference>
<gene>
    <name evidence="1" type="ORF">QRX50_08755</name>
</gene>
<dbReference type="Proteomes" id="UP001236014">
    <property type="component" value="Chromosome"/>
</dbReference>
<evidence type="ECO:0000313" key="2">
    <source>
        <dbReference type="Proteomes" id="UP001236014"/>
    </source>
</evidence>
<proteinExistence type="predicted"/>
<organism evidence="1 2">
    <name type="scientific">Amycolatopsis carbonis</name>
    <dbReference type="NCBI Taxonomy" id="715471"/>
    <lineage>
        <taxon>Bacteria</taxon>
        <taxon>Bacillati</taxon>
        <taxon>Actinomycetota</taxon>
        <taxon>Actinomycetes</taxon>
        <taxon>Pseudonocardiales</taxon>
        <taxon>Pseudonocardiaceae</taxon>
        <taxon>Amycolatopsis</taxon>
    </lineage>
</organism>
<dbReference type="KEGG" id="acab:QRX50_08755"/>
<reference evidence="1 2" key="1">
    <citation type="submission" date="2023-06" db="EMBL/GenBank/DDBJ databases">
        <authorList>
            <person name="Oyuntsetseg B."/>
            <person name="Kim S.B."/>
        </authorList>
    </citation>
    <scope>NUCLEOTIDE SEQUENCE [LARGE SCALE GENOMIC DNA]</scope>
    <source>
        <strain evidence="1 2">2-15</strain>
    </source>
</reference>
<accession>A0A9Y2IKB4</accession>
<evidence type="ECO:0000313" key="1">
    <source>
        <dbReference type="EMBL" id="WIX80836.1"/>
    </source>
</evidence>
<dbReference type="EMBL" id="CP127294">
    <property type="protein sequence ID" value="WIX80836.1"/>
    <property type="molecule type" value="Genomic_DNA"/>
</dbReference>
<dbReference type="InterPro" id="IPR045920">
    <property type="entry name" value="DUF6339"/>
</dbReference>